<organism evidence="2 3">
    <name type="scientific">Sporolactobacillus shoreae</name>
    <dbReference type="NCBI Taxonomy" id="1465501"/>
    <lineage>
        <taxon>Bacteria</taxon>
        <taxon>Bacillati</taxon>
        <taxon>Bacillota</taxon>
        <taxon>Bacilli</taxon>
        <taxon>Bacillales</taxon>
        <taxon>Sporolactobacillaceae</taxon>
        <taxon>Sporolactobacillus</taxon>
    </lineage>
</organism>
<dbReference type="EMBL" id="SRJD01000005">
    <property type="protein sequence ID" value="TGA98970.1"/>
    <property type="molecule type" value="Genomic_DNA"/>
</dbReference>
<comment type="caution">
    <text evidence="2">The sequence shown here is derived from an EMBL/GenBank/DDBJ whole genome shotgun (WGS) entry which is preliminary data.</text>
</comment>
<dbReference type="AlphaFoldDB" id="A0A4Z0GP57"/>
<sequence length="135" mass="15236">MKEILFLSENDLIFINSILIKKYTPSEQIGVKEPSLLNSAVNRPKQSAFGQDAYSTIYEKAAALFQSVVQNHPFYNANKRTGFVGMVTFLNKNNIRFDATDDEVIDFTVRISDQQNKIGIAEASTWIENHSRSAT</sequence>
<dbReference type="InterPro" id="IPR036597">
    <property type="entry name" value="Fido-like_dom_sf"/>
</dbReference>
<dbReference type="SUPFAM" id="SSF140931">
    <property type="entry name" value="Fic-like"/>
    <property type="match status" value="1"/>
</dbReference>
<dbReference type="Gene3D" id="1.20.120.1870">
    <property type="entry name" value="Fic/DOC protein, Fido domain"/>
    <property type="match status" value="1"/>
</dbReference>
<dbReference type="Pfam" id="PF02661">
    <property type="entry name" value="Fic"/>
    <property type="match status" value="1"/>
</dbReference>
<name>A0A4Z0GP57_9BACL</name>
<feature type="domain" description="Fido" evidence="1">
    <location>
        <begin position="7"/>
        <end position="129"/>
    </location>
</feature>
<dbReference type="GO" id="GO:0016301">
    <property type="term" value="F:kinase activity"/>
    <property type="evidence" value="ECO:0007669"/>
    <property type="project" value="InterPro"/>
</dbReference>
<evidence type="ECO:0000259" key="1">
    <source>
        <dbReference type="PROSITE" id="PS51459"/>
    </source>
</evidence>
<gene>
    <name evidence="2" type="ORF">E4665_06515</name>
</gene>
<dbReference type="RefSeq" id="WP_135347990.1">
    <property type="nucleotide sequence ID" value="NZ_SRJD01000005.1"/>
</dbReference>
<evidence type="ECO:0000313" key="3">
    <source>
        <dbReference type="Proteomes" id="UP000298347"/>
    </source>
</evidence>
<dbReference type="PROSITE" id="PS51459">
    <property type="entry name" value="FIDO"/>
    <property type="match status" value="1"/>
</dbReference>
<dbReference type="InterPro" id="IPR006440">
    <property type="entry name" value="Doc"/>
</dbReference>
<dbReference type="InterPro" id="IPR003812">
    <property type="entry name" value="Fido"/>
</dbReference>
<proteinExistence type="predicted"/>
<reference evidence="2 3" key="1">
    <citation type="journal article" date="2015" name="Int. J. Syst. Evol. Microbiol.">
        <title>Sporolactobacillus shoreae sp. nov. and Sporolactobacillus spathodeae sp. nov., two spore-forming lactic acid bacteria isolated from tree barks in Thailand.</title>
        <authorList>
            <person name="Thamacharoensuk T."/>
            <person name="Kitahara M."/>
            <person name="Ohkuma M."/>
            <person name="Thongchul N."/>
            <person name="Tanasupawat S."/>
        </authorList>
    </citation>
    <scope>NUCLEOTIDE SEQUENCE [LARGE SCALE GENOMIC DNA]</scope>
    <source>
        <strain evidence="2 3">BK92</strain>
    </source>
</reference>
<accession>A0A4Z0GP57</accession>
<keyword evidence="3" id="KW-1185">Reference proteome</keyword>
<dbReference type="OrthoDB" id="9802752at2"/>
<evidence type="ECO:0000313" key="2">
    <source>
        <dbReference type="EMBL" id="TGA98970.1"/>
    </source>
</evidence>
<dbReference type="PANTHER" id="PTHR39426:SF1">
    <property type="entry name" value="HOMOLOGY TO DEATH-ON-CURING PROTEIN OF PHAGE P1"/>
    <property type="match status" value="1"/>
</dbReference>
<dbReference type="Proteomes" id="UP000298347">
    <property type="component" value="Unassembled WGS sequence"/>
</dbReference>
<dbReference type="NCBIfam" id="TIGR01550">
    <property type="entry name" value="DOC_P1"/>
    <property type="match status" value="1"/>
</dbReference>
<protein>
    <submittedName>
        <fullName evidence="2">Type II toxin-antitoxin system death-on-curing family toxin</fullName>
    </submittedName>
</protein>
<dbReference type="PANTHER" id="PTHR39426">
    <property type="entry name" value="HOMOLOGY TO DEATH-ON-CURING PROTEIN OF PHAGE P1"/>
    <property type="match status" value="1"/>
</dbReference>
<dbReference type="InterPro" id="IPR053737">
    <property type="entry name" value="Type_II_TA_Toxin"/>
</dbReference>